<dbReference type="OrthoDB" id="2221424at2759"/>
<keyword evidence="2" id="KW-1185">Reference proteome</keyword>
<organism evidence="1">
    <name type="scientific">Mucor ambiguus</name>
    <dbReference type="NCBI Taxonomy" id="91626"/>
    <lineage>
        <taxon>Eukaryota</taxon>
        <taxon>Fungi</taxon>
        <taxon>Fungi incertae sedis</taxon>
        <taxon>Mucoromycota</taxon>
        <taxon>Mucoromycotina</taxon>
        <taxon>Mucoromycetes</taxon>
        <taxon>Mucorales</taxon>
        <taxon>Mucorineae</taxon>
        <taxon>Mucoraceae</taxon>
        <taxon>Mucor</taxon>
    </lineage>
</organism>
<evidence type="ECO:0000313" key="1">
    <source>
        <dbReference type="EMBL" id="GAN08285.1"/>
    </source>
</evidence>
<gene>
    <name evidence="1" type="ORF">MAM1_0197c07794</name>
</gene>
<protein>
    <submittedName>
        <fullName evidence="1">Uncharacterized protein</fullName>
    </submittedName>
</protein>
<sequence>MENLQGYSQYNYLICLYINSSGDITLLGSSNRVLELEDWMNINSEDLMDGNLGLFVKDIFPKFFELHSKTREQLSPIEMLTLLSILKYFKDMKVTLASRLGLLLKTSQIIVVPPAVTNWDMHMLRALFLESEWITPMEHQSKLMLVPFIEANVNYLQIFHKGMGFFKRENKYILLYMQPTKEGNKITYTATCFQNQCANEVIAVSKRLASSDFLLVPSILSSRSICLPKPDEAISKAIKAKLAILRNNYKLQHGFNMEDGVSEFEVLQIETKLTEMLFWAKLPSRFVGKTIGDILPSIDLDRDQLQYIRDYQLDQFVIELAHDTNVQQHTKAVCDFLETSMDEYGLKNAPDGVHSIILSCDDRAFAIGLHRFYIQKALLQAKIIQPGDDFTTTRYRTPYREGALQRPLKITQMVNTLLPPLVHSEVFDKVDLRDGKESNSILLPLNSFYLQANISKRQVSFILNKVVKAPSSQTPVELFTVQERIVDMNSILTSTSDIMWVYYQRLASEGCLDELINCCQEHENNTLSLDHYECFIANIRILIDSWFRNKESLSNDGLDKYHLISINKDCTCALKMSHRMLLEAGLKPAVTSITEIIVGTTLSNDYFGLYPISVLFVKGSIDFIDNKFTSYSLGQYIQERLRTLFQRRQPKLITVFVNKETDDATRQYLVRGSYKQISSSTYSLGLEIETNRFDFCYGLLGEYHSTYTDLPGTYSDLKQSLEASYLYKSEYSILNKGEDLPNTGIRRTFYFPECLHIKIVDILPVHHSSALRIAAFSITTWDPEALHQQYNAADIHERLSLKRE</sequence>
<dbReference type="EMBL" id="DF836486">
    <property type="protein sequence ID" value="GAN08285.1"/>
    <property type="molecule type" value="Genomic_DNA"/>
</dbReference>
<evidence type="ECO:0000313" key="2">
    <source>
        <dbReference type="Proteomes" id="UP000053815"/>
    </source>
</evidence>
<accession>A0A0C9LWC5</accession>
<reference evidence="1" key="1">
    <citation type="submission" date="2014-09" db="EMBL/GenBank/DDBJ databases">
        <title>Draft genome sequence of an oleaginous Mucoromycotina fungus Mucor ambiguus NBRC6742.</title>
        <authorList>
            <person name="Takeda I."/>
            <person name="Yamane N."/>
            <person name="Morita T."/>
            <person name="Tamano K."/>
            <person name="Machida M."/>
            <person name="Baker S."/>
            <person name="Koike H."/>
        </authorList>
    </citation>
    <scope>NUCLEOTIDE SEQUENCE</scope>
    <source>
        <strain evidence="1">NBRC 6742</strain>
    </source>
</reference>
<proteinExistence type="predicted"/>
<dbReference type="AlphaFoldDB" id="A0A0C9LWC5"/>
<dbReference type="Proteomes" id="UP000053815">
    <property type="component" value="Unassembled WGS sequence"/>
</dbReference>
<name>A0A0C9LWC5_9FUNG</name>